<evidence type="ECO:0000256" key="3">
    <source>
        <dbReference type="ARBA" id="ARBA00022475"/>
    </source>
</evidence>
<keyword evidence="5" id="KW-0812">Transmembrane</keyword>
<name>A0AAE1T0K9_9SOLA</name>
<keyword evidence="3" id="KW-1003">Cell membrane</keyword>
<evidence type="ECO:0000313" key="13">
    <source>
        <dbReference type="Proteomes" id="UP001291623"/>
    </source>
</evidence>
<evidence type="ECO:0000313" key="12">
    <source>
        <dbReference type="EMBL" id="KAK4379755.1"/>
    </source>
</evidence>
<dbReference type="InterPro" id="IPR001611">
    <property type="entry name" value="Leu-rich_rpt"/>
</dbReference>
<evidence type="ECO:0000256" key="7">
    <source>
        <dbReference type="ARBA" id="ARBA00022737"/>
    </source>
</evidence>
<dbReference type="SUPFAM" id="SSF52058">
    <property type="entry name" value="L domain-like"/>
    <property type="match status" value="1"/>
</dbReference>
<sequence>MFECLMDTLTLPLKPVGGSGNVQGDRECEEENRAALSGNKRFPFELNSIVGLELEVVRILSLYTTMDLLSNKFEGHIPSMMGDLIALRVVNLSHNGLQGHISISLGKLSIVESLDLSFNQLSGEIPETLASLISLAIPNLSRNH</sequence>
<dbReference type="EMBL" id="JAVYJV010000001">
    <property type="protein sequence ID" value="KAK4379755.1"/>
    <property type="molecule type" value="Genomic_DNA"/>
</dbReference>
<keyword evidence="6" id="KW-0732">Signal</keyword>
<keyword evidence="7" id="KW-0677">Repeat</keyword>
<evidence type="ECO:0000256" key="8">
    <source>
        <dbReference type="ARBA" id="ARBA00022989"/>
    </source>
</evidence>
<dbReference type="Pfam" id="PF00560">
    <property type="entry name" value="LRR_1"/>
    <property type="match status" value="2"/>
</dbReference>
<gene>
    <name evidence="12" type="ORF">RND71_001617</name>
</gene>
<evidence type="ECO:0000256" key="9">
    <source>
        <dbReference type="ARBA" id="ARBA00023136"/>
    </source>
</evidence>
<dbReference type="InterPro" id="IPR032675">
    <property type="entry name" value="LRR_dom_sf"/>
</dbReference>
<keyword evidence="8" id="KW-1133">Transmembrane helix</keyword>
<dbReference type="GO" id="GO:0005886">
    <property type="term" value="C:plasma membrane"/>
    <property type="evidence" value="ECO:0007669"/>
    <property type="project" value="UniProtKB-SubCell"/>
</dbReference>
<evidence type="ECO:0000256" key="6">
    <source>
        <dbReference type="ARBA" id="ARBA00022729"/>
    </source>
</evidence>
<dbReference type="AlphaFoldDB" id="A0AAE1T0K9"/>
<evidence type="ECO:0000256" key="10">
    <source>
        <dbReference type="ARBA" id="ARBA00023170"/>
    </source>
</evidence>
<keyword evidence="10" id="KW-0675">Receptor</keyword>
<protein>
    <submittedName>
        <fullName evidence="12">Uncharacterized protein</fullName>
    </submittedName>
</protein>
<evidence type="ECO:0000256" key="4">
    <source>
        <dbReference type="ARBA" id="ARBA00022614"/>
    </source>
</evidence>
<dbReference type="FunFam" id="3.80.10.10:FF:000041">
    <property type="entry name" value="LRR receptor-like serine/threonine-protein kinase ERECTA"/>
    <property type="match status" value="1"/>
</dbReference>
<accession>A0AAE1T0K9</accession>
<keyword evidence="11" id="KW-0325">Glycoprotein</keyword>
<comment type="caution">
    <text evidence="12">The sequence shown here is derived from an EMBL/GenBank/DDBJ whole genome shotgun (WGS) entry which is preliminary data.</text>
</comment>
<comment type="subcellular location">
    <subcellularLocation>
        <location evidence="1">Cell membrane</location>
        <topology evidence="1">Single-pass type I membrane protein</topology>
    </subcellularLocation>
</comment>
<proteinExistence type="inferred from homology"/>
<evidence type="ECO:0000256" key="5">
    <source>
        <dbReference type="ARBA" id="ARBA00022692"/>
    </source>
</evidence>
<keyword evidence="4" id="KW-0433">Leucine-rich repeat</keyword>
<dbReference type="PANTHER" id="PTHR27004:SF424">
    <property type="entry name" value="LEUCINE-RICH REPEAT-CONTAINING N-TERMINAL PLANT-TYPE DOMAIN-CONTAINING PROTEIN"/>
    <property type="match status" value="1"/>
</dbReference>
<dbReference type="PANTHER" id="PTHR27004">
    <property type="entry name" value="RECEPTOR-LIKE PROTEIN 12 ISOFORM X1"/>
    <property type="match status" value="1"/>
</dbReference>
<evidence type="ECO:0000256" key="11">
    <source>
        <dbReference type="ARBA" id="ARBA00023180"/>
    </source>
</evidence>
<keyword evidence="9" id="KW-0472">Membrane</keyword>
<keyword evidence="13" id="KW-1185">Reference proteome</keyword>
<dbReference type="Gene3D" id="3.80.10.10">
    <property type="entry name" value="Ribonuclease Inhibitor"/>
    <property type="match status" value="1"/>
</dbReference>
<organism evidence="12 13">
    <name type="scientific">Anisodus tanguticus</name>
    <dbReference type="NCBI Taxonomy" id="243964"/>
    <lineage>
        <taxon>Eukaryota</taxon>
        <taxon>Viridiplantae</taxon>
        <taxon>Streptophyta</taxon>
        <taxon>Embryophyta</taxon>
        <taxon>Tracheophyta</taxon>
        <taxon>Spermatophyta</taxon>
        <taxon>Magnoliopsida</taxon>
        <taxon>eudicotyledons</taxon>
        <taxon>Gunneridae</taxon>
        <taxon>Pentapetalae</taxon>
        <taxon>asterids</taxon>
        <taxon>lamiids</taxon>
        <taxon>Solanales</taxon>
        <taxon>Solanaceae</taxon>
        <taxon>Solanoideae</taxon>
        <taxon>Hyoscyameae</taxon>
        <taxon>Anisodus</taxon>
    </lineage>
</organism>
<dbReference type="Proteomes" id="UP001291623">
    <property type="component" value="Unassembled WGS sequence"/>
</dbReference>
<comment type="similarity">
    <text evidence="2">Belongs to the RLP family.</text>
</comment>
<evidence type="ECO:0000256" key="1">
    <source>
        <dbReference type="ARBA" id="ARBA00004251"/>
    </source>
</evidence>
<reference evidence="12" key="1">
    <citation type="submission" date="2023-12" db="EMBL/GenBank/DDBJ databases">
        <title>Genome assembly of Anisodus tanguticus.</title>
        <authorList>
            <person name="Wang Y.-J."/>
        </authorList>
    </citation>
    <scope>NUCLEOTIDE SEQUENCE</scope>
    <source>
        <strain evidence="12">KB-2021</strain>
        <tissue evidence="12">Leaf</tissue>
    </source>
</reference>
<evidence type="ECO:0000256" key="2">
    <source>
        <dbReference type="ARBA" id="ARBA00009592"/>
    </source>
</evidence>